<dbReference type="GO" id="GO:0046872">
    <property type="term" value="F:metal ion binding"/>
    <property type="evidence" value="ECO:0007669"/>
    <property type="project" value="UniProtKB-KW"/>
</dbReference>
<comment type="cofactor">
    <cofactor evidence="1">
        <name>Zn(2+)</name>
        <dbReference type="ChEBI" id="CHEBI:29105"/>
    </cofactor>
</comment>
<proteinExistence type="inferred from homology"/>
<evidence type="ECO:0000256" key="10">
    <source>
        <dbReference type="PIRNR" id="PIRNR010130"/>
    </source>
</evidence>
<comment type="catalytic activity">
    <reaction evidence="9 10">
        <text>propanoyl-CoA + phosphate = propanoyl phosphate + CoA</text>
        <dbReference type="Rhea" id="RHEA:28046"/>
        <dbReference type="ChEBI" id="CHEBI:43474"/>
        <dbReference type="ChEBI" id="CHEBI:57287"/>
        <dbReference type="ChEBI" id="CHEBI:57392"/>
        <dbReference type="ChEBI" id="CHEBI:58933"/>
        <dbReference type="EC" id="2.3.1.222"/>
    </reaction>
</comment>
<comment type="pathway">
    <text evidence="10">Polyol metabolism; 1,2-propanediol degradation.</text>
</comment>
<evidence type="ECO:0000313" key="12">
    <source>
        <dbReference type="Proteomes" id="UP000593601"/>
    </source>
</evidence>
<accession>A0A7M2RHX6</accession>
<gene>
    <name evidence="11" type="primary">pduL</name>
    <name evidence="11" type="ORF">INP51_02480</name>
</gene>
<evidence type="ECO:0000256" key="9">
    <source>
        <dbReference type="ARBA" id="ARBA00047589"/>
    </source>
</evidence>
<organism evidence="11 12">
    <name type="scientific">Blautia liquoris</name>
    <dbReference type="NCBI Taxonomy" id="2779518"/>
    <lineage>
        <taxon>Bacteria</taxon>
        <taxon>Bacillati</taxon>
        <taxon>Bacillota</taxon>
        <taxon>Clostridia</taxon>
        <taxon>Lachnospirales</taxon>
        <taxon>Lachnospiraceae</taxon>
        <taxon>Blautia</taxon>
    </lineage>
</organism>
<dbReference type="EMBL" id="CP063304">
    <property type="protein sequence ID" value="QOV19859.1"/>
    <property type="molecule type" value="Genomic_DNA"/>
</dbReference>
<evidence type="ECO:0000256" key="7">
    <source>
        <dbReference type="ARBA" id="ARBA00022833"/>
    </source>
</evidence>
<name>A0A7M2RHX6_9FIRM</name>
<evidence type="ECO:0000256" key="4">
    <source>
        <dbReference type="ARBA" id="ARBA00020837"/>
    </source>
</evidence>
<dbReference type="PANTHER" id="PTHR39453:SF1">
    <property type="entry name" value="PHOSPHATE PROPANOYLTRANSFERASE"/>
    <property type="match status" value="1"/>
</dbReference>
<dbReference type="KEGG" id="bliq:INP51_02480"/>
<dbReference type="EC" id="2.3.1.222" evidence="3 10"/>
<evidence type="ECO:0000256" key="8">
    <source>
        <dbReference type="ARBA" id="ARBA00023315"/>
    </source>
</evidence>
<dbReference type="UniPathway" id="UPA00621"/>
<dbReference type="PANTHER" id="PTHR39453">
    <property type="entry name" value="PHOSPHATE PROPANOYLTRANSFERASE"/>
    <property type="match status" value="1"/>
</dbReference>
<evidence type="ECO:0000256" key="1">
    <source>
        <dbReference type="ARBA" id="ARBA00001947"/>
    </source>
</evidence>
<dbReference type="AlphaFoldDB" id="A0A7M2RHX6"/>
<keyword evidence="7" id="KW-0862">Zinc</keyword>
<dbReference type="PIRSF" id="PIRSF010130">
    <property type="entry name" value="PduL"/>
    <property type="match status" value="1"/>
</dbReference>
<evidence type="ECO:0000256" key="5">
    <source>
        <dbReference type="ARBA" id="ARBA00022679"/>
    </source>
</evidence>
<dbReference type="RefSeq" id="WP_193736179.1">
    <property type="nucleotide sequence ID" value="NZ_CP063304.1"/>
</dbReference>
<dbReference type="GO" id="GO:0051144">
    <property type="term" value="P:1,2-propanediol catabolic process"/>
    <property type="evidence" value="ECO:0007669"/>
    <property type="project" value="UniProtKB-UniPathway"/>
</dbReference>
<keyword evidence="6" id="KW-0479">Metal-binding</keyword>
<dbReference type="Pfam" id="PF06130">
    <property type="entry name" value="PTAC"/>
    <property type="match status" value="1"/>
</dbReference>
<keyword evidence="5 10" id="KW-0808">Transferase</keyword>
<protein>
    <recommendedName>
        <fullName evidence="4 10">Phosphate propanoyltransferase</fullName>
        <ecNumber evidence="3 10">2.3.1.222</ecNumber>
    </recommendedName>
</protein>
<dbReference type="NCBIfam" id="NF011652">
    <property type="entry name" value="PRK15070.1"/>
    <property type="match status" value="1"/>
</dbReference>
<dbReference type="GO" id="GO:0016747">
    <property type="term" value="F:acyltransferase activity, transferring groups other than amino-acyl groups"/>
    <property type="evidence" value="ECO:0007669"/>
    <property type="project" value="InterPro"/>
</dbReference>
<dbReference type="Proteomes" id="UP000593601">
    <property type="component" value="Chromosome"/>
</dbReference>
<keyword evidence="8 10" id="KW-0012">Acyltransferase</keyword>
<comment type="function">
    <text evidence="10">Involved in 1,2-propanediol (1,2-PD) degradation by catalyzing the conversion of propanoyl-CoA to propanoyl-phosphate.</text>
</comment>
<reference evidence="11 12" key="1">
    <citation type="submission" date="2020-10" db="EMBL/GenBank/DDBJ databases">
        <title>Blautia liquoris sp.nov., isolated from the mud in a fermentation cellar used for the production of Chinese strong-flavoured liquor.</title>
        <authorList>
            <person name="Lu L."/>
        </authorList>
    </citation>
    <scope>NUCLEOTIDE SEQUENCE [LARGE SCALE GENOMIC DNA]</scope>
    <source>
        <strain evidence="11 12">LZLJ-3</strain>
    </source>
</reference>
<evidence type="ECO:0000256" key="6">
    <source>
        <dbReference type="ARBA" id="ARBA00022723"/>
    </source>
</evidence>
<keyword evidence="12" id="KW-1185">Reference proteome</keyword>
<evidence type="ECO:0000256" key="2">
    <source>
        <dbReference type="ARBA" id="ARBA00007342"/>
    </source>
</evidence>
<sequence>MEQLVDQVVQAVRKAGLVEVEVSARHVHLSQEDMETLFGSGATLHPKRPLSQPGQFLSEERVNLIGNRGRKEHVAILGPVRSHTQIELSKSDCVDLKIDAPLRESGHLDGAASIRIEGPKGVITVKQGAIVAHNHIHVPPKMADELCLKNGEHVSVKVLGRRPMTFNDVIIRISENFRFRMHIDFDEANAAFVSGFTLGKIIKKEKD</sequence>
<dbReference type="InterPro" id="IPR008300">
    <property type="entry name" value="PTAC"/>
</dbReference>
<evidence type="ECO:0000256" key="3">
    <source>
        <dbReference type="ARBA" id="ARBA00012206"/>
    </source>
</evidence>
<comment type="similarity">
    <text evidence="2 10">Belongs to the PduL family.</text>
</comment>
<evidence type="ECO:0000313" key="11">
    <source>
        <dbReference type="EMBL" id="QOV19859.1"/>
    </source>
</evidence>